<dbReference type="STRING" id="999810.G2YH73"/>
<evidence type="ECO:0000313" key="2">
    <source>
        <dbReference type="Proteomes" id="UP000008177"/>
    </source>
</evidence>
<dbReference type="Proteomes" id="UP000008177">
    <property type="component" value="Unplaced contigs"/>
</dbReference>
<proteinExistence type="predicted"/>
<dbReference type="HOGENOM" id="CLU_1610506_0_0_1"/>
<dbReference type="AlphaFoldDB" id="G2YH73"/>
<dbReference type="InParanoid" id="G2YH73"/>
<reference evidence="2" key="1">
    <citation type="journal article" date="2011" name="PLoS Genet.">
        <title>Genomic analysis of the necrotrophic fungal pathogens Sclerotinia sclerotiorum and Botrytis cinerea.</title>
        <authorList>
            <person name="Amselem J."/>
            <person name="Cuomo C.A."/>
            <person name="van Kan J.A."/>
            <person name="Viaud M."/>
            <person name="Benito E.P."/>
            <person name="Couloux A."/>
            <person name="Coutinho P.M."/>
            <person name="de Vries R.P."/>
            <person name="Dyer P.S."/>
            <person name="Fillinger S."/>
            <person name="Fournier E."/>
            <person name="Gout L."/>
            <person name="Hahn M."/>
            <person name="Kohn L."/>
            <person name="Lapalu N."/>
            <person name="Plummer K.M."/>
            <person name="Pradier J.M."/>
            <person name="Quevillon E."/>
            <person name="Sharon A."/>
            <person name="Simon A."/>
            <person name="ten Have A."/>
            <person name="Tudzynski B."/>
            <person name="Tudzynski P."/>
            <person name="Wincker P."/>
            <person name="Andrew M."/>
            <person name="Anthouard V."/>
            <person name="Beever R.E."/>
            <person name="Beffa R."/>
            <person name="Benoit I."/>
            <person name="Bouzid O."/>
            <person name="Brault B."/>
            <person name="Chen Z."/>
            <person name="Choquer M."/>
            <person name="Collemare J."/>
            <person name="Cotton P."/>
            <person name="Danchin E.G."/>
            <person name="Da Silva C."/>
            <person name="Gautier A."/>
            <person name="Giraud C."/>
            <person name="Giraud T."/>
            <person name="Gonzalez C."/>
            <person name="Grossetete S."/>
            <person name="Guldener U."/>
            <person name="Henrissat B."/>
            <person name="Howlett B.J."/>
            <person name="Kodira C."/>
            <person name="Kretschmer M."/>
            <person name="Lappartient A."/>
            <person name="Leroch M."/>
            <person name="Levis C."/>
            <person name="Mauceli E."/>
            <person name="Neuveglise C."/>
            <person name="Oeser B."/>
            <person name="Pearson M."/>
            <person name="Poulain J."/>
            <person name="Poussereau N."/>
            <person name="Quesneville H."/>
            <person name="Rascle C."/>
            <person name="Schumacher J."/>
            <person name="Segurens B."/>
            <person name="Sexton A."/>
            <person name="Silva E."/>
            <person name="Sirven C."/>
            <person name="Soanes D.M."/>
            <person name="Talbot N.J."/>
            <person name="Templeton M."/>
            <person name="Yandava C."/>
            <person name="Yarden O."/>
            <person name="Zeng Q."/>
            <person name="Rollins J.A."/>
            <person name="Lebrun M.H."/>
            <person name="Dickman M."/>
        </authorList>
    </citation>
    <scope>NUCLEOTIDE SEQUENCE [LARGE SCALE GENOMIC DNA]</scope>
    <source>
        <strain evidence="2">T4</strain>
    </source>
</reference>
<evidence type="ECO:0000313" key="1">
    <source>
        <dbReference type="EMBL" id="CCD51107.1"/>
    </source>
</evidence>
<dbReference type="EMBL" id="FQ790332">
    <property type="protein sequence ID" value="CCD51107.1"/>
    <property type="molecule type" value="Genomic_DNA"/>
</dbReference>
<protein>
    <submittedName>
        <fullName evidence="1">Uncharacterized protein</fullName>
    </submittedName>
</protein>
<name>G2YH73_BOTF4</name>
<organism evidence="1 2">
    <name type="scientific">Botryotinia fuckeliana (strain T4)</name>
    <name type="common">Noble rot fungus</name>
    <name type="synonym">Botrytis cinerea</name>
    <dbReference type="NCBI Taxonomy" id="999810"/>
    <lineage>
        <taxon>Eukaryota</taxon>
        <taxon>Fungi</taxon>
        <taxon>Dikarya</taxon>
        <taxon>Ascomycota</taxon>
        <taxon>Pezizomycotina</taxon>
        <taxon>Leotiomycetes</taxon>
        <taxon>Helotiales</taxon>
        <taxon>Sclerotiniaceae</taxon>
        <taxon>Botrytis</taxon>
    </lineage>
</organism>
<sequence length="165" mass="18693">MNPNEMSMKQEPIGLGMWSTTTPPNPTTRPRPATIHETGFSYCMPEQGNYSLPAWDSSTMPMQPIHNGLSQDYAVHQDFFPQSSAGEREQHQNHAVSVNSKAFSEFDFTDHWNAKPCDDGMEMQGLDTDMHMGQAYTTDEAFGATMEFPKDVWLFVHIVNHRSSF</sequence>
<accession>G2YH73</accession>
<gene>
    <name evidence="1" type="ORF">BofuT4_P023750.1</name>
</gene>